<dbReference type="EMBL" id="BDUD01000001">
    <property type="protein sequence ID" value="GBG17746.1"/>
    <property type="molecule type" value="Genomic_DNA"/>
</dbReference>
<organism evidence="1 2">
    <name type="scientific">Nostoc commune NIES-4072</name>
    <dbReference type="NCBI Taxonomy" id="2005467"/>
    <lineage>
        <taxon>Bacteria</taxon>
        <taxon>Bacillati</taxon>
        <taxon>Cyanobacteriota</taxon>
        <taxon>Cyanophyceae</taxon>
        <taxon>Nostocales</taxon>
        <taxon>Nostocaceae</taxon>
        <taxon>Nostoc</taxon>
    </lineage>
</organism>
<evidence type="ECO:0000313" key="2">
    <source>
        <dbReference type="Proteomes" id="UP000245124"/>
    </source>
</evidence>
<comment type="caution">
    <text evidence="1">The sequence shown here is derived from an EMBL/GenBank/DDBJ whole genome shotgun (WGS) entry which is preliminary data.</text>
</comment>
<keyword evidence="2" id="KW-1185">Reference proteome</keyword>
<gene>
    <name evidence="1" type="ORF">NIES4072_14070</name>
</gene>
<evidence type="ECO:0008006" key="3">
    <source>
        <dbReference type="Google" id="ProtNLM"/>
    </source>
</evidence>
<accession>A0A2R5FGL2</accession>
<dbReference type="AlphaFoldDB" id="A0A2R5FGL2"/>
<sequence>MSDCYIALKQVSSEKMTQELIDLKKSILEGRYADALVIVDELEGMSKQAILRNIQAYLRILLIHLIKNQLEQRLTNSWVASIRNSLIEIKKLNLKDNKKSYYINLTEWDTYIEDEIEIAVRDASVEVLNGMYNEFQLTEMVDRNQIIQTALKLLALTYSYSAKELSAVLAENLTQLTGGEDWKAGRR</sequence>
<dbReference type="Proteomes" id="UP000245124">
    <property type="component" value="Unassembled WGS sequence"/>
</dbReference>
<reference evidence="1 2" key="1">
    <citation type="submission" date="2017-06" db="EMBL/GenBank/DDBJ databases">
        <title>Genome sequencing of cyanobaciteial culture collection at National Institute for Environmental Studies (NIES).</title>
        <authorList>
            <person name="Hirose Y."/>
            <person name="Shimura Y."/>
            <person name="Fujisawa T."/>
            <person name="Nakamura Y."/>
            <person name="Kawachi M."/>
        </authorList>
    </citation>
    <scope>NUCLEOTIDE SEQUENCE [LARGE SCALE GENOMIC DNA]</scope>
    <source>
        <strain evidence="1 2">NIES-4072</strain>
    </source>
</reference>
<proteinExistence type="predicted"/>
<evidence type="ECO:0000313" key="1">
    <source>
        <dbReference type="EMBL" id="GBG17746.1"/>
    </source>
</evidence>
<dbReference type="Gene3D" id="1.20.1220.20">
    <property type="entry name" value="Uncharcterised protein PF01724"/>
    <property type="match status" value="1"/>
</dbReference>
<protein>
    <recommendedName>
        <fullName evidence="3">DUF29 domain-containing protein</fullName>
    </recommendedName>
</protein>
<dbReference type="Pfam" id="PF01724">
    <property type="entry name" value="DUF29"/>
    <property type="match status" value="1"/>
</dbReference>
<name>A0A2R5FGL2_NOSCO</name>